<dbReference type="GO" id="GO:0030288">
    <property type="term" value="C:outer membrane-bounded periplasmic space"/>
    <property type="evidence" value="ECO:0007669"/>
    <property type="project" value="TreeGrafter"/>
</dbReference>
<feature type="chain" id="PRO_5003331509" evidence="6">
    <location>
        <begin position="21"/>
        <end position="364"/>
    </location>
</feature>
<dbReference type="Gene3D" id="3.40.50.2300">
    <property type="match status" value="2"/>
</dbReference>
<organism evidence="8 9">
    <name type="scientific">Leadbettera azotonutricia (strain ATCC BAA-888 / DSM 13862 / ZAS-9)</name>
    <name type="common">Treponema azotonutricium</name>
    <dbReference type="NCBI Taxonomy" id="545695"/>
    <lineage>
        <taxon>Bacteria</taxon>
        <taxon>Pseudomonadati</taxon>
        <taxon>Spirochaetota</taxon>
        <taxon>Spirochaetia</taxon>
        <taxon>Spirochaetales</taxon>
        <taxon>Breznakiellaceae</taxon>
        <taxon>Leadbettera</taxon>
    </lineage>
</organism>
<dbReference type="InterPro" id="IPR050555">
    <property type="entry name" value="Bact_Solute-Bind_Prot2"/>
</dbReference>
<dbReference type="InterPro" id="IPR025997">
    <property type="entry name" value="SBP_2_dom"/>
</dbReference>
<dbReference type="STRING" id="545695.TREAZ_2309"/>
<reference evidence="8 9" key="2">
    <citation type="journal article" date="2011" name="ISME J.">
        <title>RNA-seq reveals cooperative metabolic interactions between two termite-gut spirochete species in co-culture.</title>
        <authorList>
            <person name="Rosenthal A.Z."/>
            <person name="Matson E.G."/>
            <person name="Eldar A."/>
            <person name="Leadbetter J.R."/>
        </authorList>
    </citation>
    <scope>NUCLEOTIDE SEQUENCE [LARGE SCALE GENOMIC DNA]</scope>
    <source>
        <strain evidence="9">ATCC BAA-888 / DSM 13862 / ZAS-9</strain>
    </source>
</reference>
<comment type="similarity">
    <text evidence="2">Belongs to the bacterial solute-binding protein 2 family.</text>
</comment>
<evidence type="ECO:0000259" key="7">
    <source>
        <dbReference type="Pfam" id="PF13407"/>
    </source>
</evidence>
<keyword evidence="3" id="KW-0813">Transport</keyword>
<dbReference type="InParanoid" id="F5Y7Z9"/>
<dbReference type="OrthoDB" id="9814427at2"/>
<evidence type="ECO:0000256" key="4">
    <source>
        <dbReference type="ARBA" id="ARBA00022597"/>
    </source>
</evidence>
<feature type="signal peptide" evidence="6">
    <location>
        <begin position="1"/>
        <end position="20"/>
    </location>
</feature>
<dbReference type="PANTHER" id="PTHR30036:SF2">
    <property type="entry name" value="D-GALACTOSE_METHYL-GALACTOSIDE BINDING PERIPLASMIC PROTEIN MGLB"/>
    <property type="match status" value="1"/>
</dbReference>
<keyword evidence="9" id="KW-1185">Reference proteome</keyword>
<evidence type="ECO:0000313" key="9">
    <source>
        <dbReference type="Proteomes" id="UP000009222"/>
    </source>
</evidence>
<evidence type="ECO:0000313" key="8">
    <source>
        <dbReference type="EMBL" id="AEF80775.1"/>
    </source>
</evidence>
<dbReference type="EMBL" id="CP001841">
    <property type="protein sequence ID" value="AEF80775.1"/>
    <property type="molecule type" value="Genomic_DNA"/>
</dbReference>
<dbReference type="GO" id="GO:0030246">
    <property type="term" value="F:carbohydrate binding"/>
    <property type="evidence" value="ECO:0007669"/>
    <property type="project" value="TreeGrafter"/>
</dbReference>
<feature type="domain" description="Periplasmic binding protein" evidence="7">
    <location>
        <begin position="38"/>
        <end position="314"/>
    </location>
</feature>
<name>F5Y7Z9_LEAAZ</name>
<dbReference type="RefSeq" id="WP_015709746.1">
    <property type="nucleotide sequence ID" value="NC_015577.1"/>
</dbReference>
<evidence type="ECO:0000256" key="5">
    <source>
        <dbReference type="ARBA" id="ARBA00022729"/>
    </source>
</evidence>
<dbReference type="InterPro" id="IPR028082">
    <property type="entry name" value="Peripla_BP_I"/>
</dbReference>
<protein>
    <submittedName>
        <fullName evidence="8">MglB-like protein</fullName>
    </submittedName>
</protein>
<sequence length="364" mass="38482">MKKLALVLAALIALGGMAFASGGGQSSGGGSSSGQVQIALLMRNIDEQFLKDYSESVRKLAAEKNVALNVQDARSDGATQLTQLQTLLNQGYKYFVIVPCVSELSEQMNQLIQAKGGAAAYSNIQPTVDALKVGKNFFFASSPEFVGGRYQGQLIADYFDKNPGKAPGKAVNMLLILGQLGHPAQVNREAGLLAELKTRGYTVNIIARDTANWTPDQSQQKMDAWIAAYRGKFNVVAAQNDGMALGAVESLIQNGFTKSDSSDGTTLTVPVLGIDATQDAINSMKENKLYATVLQDAVGQSASAFDVVYQIASGTYKAGNAAGGTPAATTPIDEAPANDASIIGQCYLVPFVPVDKNSTYYKTH</sequence>
<evidence type="ECO:0000256" key="1">
    <source>
        <dbReference type="ARBA" id="ARBA00004196"/>
    </source>
</evidence>
<dbReference type="SUPFAM" id="SSF53822">
    <property type="entry name" value="Periplasmic binding protein-like I"/>
    <property type="match status" value="1"/>
</dbReference>
<comment type="subcellular location">
    <subcellularLocation>
        <location evidence="1">Cell envelope</location>
    </subcellularLocation>
</comment>
<dbReference type="HOGENOM" id="CLU_037628_3_1_12"/>
<keyword evidence="4" id="KW-0762">Sugar transport</keyword>
<dbReference type="PANTHER" id="PTHR30036">
    <property type="entry name" value="D-XYLOSE-BINDING PERIPLASMIC PROTEIN"/>
    <property type="match status" value="1"/>
</dbReference>
<proteinExistence type="inferred from homology"/>
<reference evidence="9" key="1">
    <citation type="submission" date="2009-12" db="EMBL/GenBank/DDBJ databases">
        <title>Complete sequence of Treponema azotonutricium strain ZAS-9.</title>
        <authorList>
            <person name="Tetu S.G."/>
            <person name="Matson E."/>
            <person name="Ren Q."/>
            <person name="Seshadri R."/>
            <person name="Elbourne L."/>
            <person name="Hassan K.A."/>
            <person name="Durkin A."/>
            <person name="Radune D."/>
            <person name="Mohamoud Y."/>
            <person name="Shay R."/>
            <person name="Jin S."/>
            <person name="Zhang X."/>
            <person name="Lucey K."/>
            <person name="Ballor N.R."/>
            <person name="Ottesen E."/>
            <person name="Rosenthal R."/>
            <person name="Allen A."/>
            <person name="Leadbetter J.R."/>
            <person name="Paulsen I.T."/>
        </authorList>
    </citation>
    <scope>NUCLEOTIDE SEQUENCE [LARGE SCALE GENOMIC DNA]</scope>
    <source>
        <strain evidence="9">ATCC BAA-888 / DSM 13862 / ZAS-9</strain>
    </source>
</reference>
<dbReference type="Pfam" id="PF13407">
    <property type="entry name" value="Peripla_BP_4"/>
    <property type="match status" value="1"/>
</dbReference>
<dbReference type="eggNOG" id="COG1879">
    <property type="taxonomic scope" value="Bacteria"/>
</dbReference>
<gene>
    <name evidence="8" type="ordered locus">TREAZ_2309</name>
</gene>
<dbReference type="KEGG" id="taz:TREAZ_2309"/>
<dbReference type="Proteomes" id="UP000009222">
    <property type="component" value="Chromosome"/>
</dbReference>
<accession>F5Y7Z9</accession>
<dbReference type="AlphaFoldDB" id="F5Y7Z9"/>
<evidence type="ECO:0000256" key="2">
    <source>
        <dbReference type="ARBA" id="ARBA00007639"/>
    </source>
</evidence>
<keyword evidence="5 6" id="KW-0732">Signal</keyword>
<evidence type="ECO:0000256" key="6">
    <source>
        <dbReference type="SAM" id="SignalP"/>
    </source>
</evidence>
<evidence type="ECO:0000256" key="3">
    <source>
        <dbReference type="ARBA" id="ARBA00022448"/>
    </source>
</evidence>